<keyword evidence="3 7" id="KW-0812">Transmembrane</keyword>
<feature type="transmembrane region" description="Helical" evidence="7">
    <location>
        <begin position="555"/>
        <end position="576"/>
    </location>
</feature>
<dbReference type="EMBL" id="HBFR01020469">
    <property type="protein sequence ID" value="CAD8887537.1"/>
    <property type="molecule type" value="Transcribed_RNA"/>
</dbReference>
<organism evidence="9">
    <name type="scientific">Corethron hystrix</name>
    <dbReference type="NCBI Taxonomy" id="216773"/>
    <lineage>
        <taxon>Eukaryota</taxon>
        <taxon>Sar</taxon>
        <taxon>Stramenopiles</taxon>
        <taxon>Ochrophyta</taxon>
        <taxon>Bacillariophyta</taxon>
        <taxon>Coscinodiscophyceae</taxon>
        <taxon>Corethrophycidae</taxon>
        <taxon>Corethrales</taxon>
        <taxon>Corethraceae</taxon>
        <taxon>Corethron</taxon>
    </lineage>
</organism>
<keyword evidence="4 7" id="KW-1133">Transmembrane helix</keyword>
<dbReference type="Pfam" id="PF04515">
    <property type="entry name" value="Choline_transpo"/>
    <property type="match status" value="1"/>
</dbReference>
<feature type="transmembrane region" description="Helical" evidence="7">
    <location>
        <begin position="588"/>
        <end position="616"/>
    </location>
</feature>
<dbReference type="PANTHER" id="PTHR12385:SF14">
    <property type="entry name" value="CHOLINE TRANSPORTER-LIKE 2"/>
    <property type="match status" value="1"/>
</dbReference>
<feature type="transmembrane region" description="Helical" evidence="7">
    <location>
        <begin position="225"/>
        <end position="247"/>
    </location>
</feature>
<feature type="transmembrane region" description="Helical" evidence="7">
    <location>
        <begin position="45"/>
        <end position="65"/>
    </location>
</feature>
<accession>A0A7S1BIH8</accession>
<sequence length="656" mass="73782">MGKRDTTYSERSFEEADSSSGSSFMVGKSFIGNNEELKRRFTDPLALILLFCVWGVVFWIGSWSLENGNISMLVRGTDYNGRKCGVDFMDDGSLLPPKWYVTDFAGNGKCIETCPRKTILDPISTDDLICKETVDISQIEGCSDDSFQNVNSTAQHLILCGGCMYEMKTYDVMNFCLPSSFHGLFDAINKAANETGYAEIDKSFFSERFIYVGKFARDLMTSWKIIMYAGIGGSTLFGFLYLVLLRLPILSKVTIWTSVVLMPFAFAVGGYMLSELSMRYSLPEFQDEYTKTTLQLMKYSGYLLYIVAFLCLLLLIYLRKRINLAIGITKAAAKSVSEIPSTIIHPFIQVMFFAGFVAAWAYITLLLASTGNPVEKSASAFGHSIAFRIYTFDQNTKYWFWFLLFSLFWTAQFILAIGQITLSICFAKWYFTEDRDYGIETNLWSASLTAIYYHSGTAAFGSILIATTQFIRSVLLYIQTKAKRSGTDNKCIQCVLSCLQCCFCFVEKCLKFINKNAYVHTAIFGHSFCKSGREAFELILHNAIRFTAIGVVQEIAVIFCRLFIVIGTTLGGAYLLNEHKADQLSSLFSMIAVIFVISWFVSSMFIGIFCTAITTVTQCFLVDEEMFDGVGSMYVPAELEEFLTSLDSDDSSEYSK</sequence>
<feature type="transmembrane region" description="Helical" evidence="7">
    <location>
        <begin position="347"/>
        <end position="368"/>
    </location>
</feature>
<evidence type="ECO:0000256" key="3">
    <source>
        <dbReference type="ARBA" id="ARBA00022692"/>
    </source>
</evidence>
<name>A0A7S1BIH8_9STRA</name>
<feature type="transmembrane region" description="Helical" evidence="7">
    <location>
        <begin position="299"/>
        <end position="318"/>
    </location>
</feature>
<dbReference type="PANTHER" id="PTHR12385">
    <property type="entry name" value="CHOLINE TRANSPORTER-LIKE (SLC FAMILY 44)"/>
    <property type="match status" value="1"/>
</dbReference>
<comment type="subcellular location">
    <subcellularLocation>
        <location evidence="7">Cell membrane</location>
        <topology evidence="7">Multi-pass membrane protein</topology>
    </subcellularLocation>
    <subcellularLocation>
        <location evidence="1">Membrane</location>
        <topology evidence="1">Multi-pass membrane protein</topology>
    </subcellularLocation>
</comment>
<feature type="transmembrane region" description="Helical" evidence="7">
    <location>
        <begin position="398"/>
        <end position="431"/>
    </location>
</feature>
<feature type="compositionally biased region" description="Basic and acidic residues" evidence="8">
    <location>
        <begin position="1"/>
        <end position="14"/>
    </location>
</feature>
<evidence type="ECO:0000313" key="9">
    <source>
        <dbReference type="EMBL" id="CAD8887537.1"/>
    </source>
</evidence>
<evidence type="ECO:0000256" key="4">
    <source>
        <dbReference type="ARBA" id="ARBA00022989"/>
    </source>
</evidence>
<evidence type="ECO:0000256" key="5">
    <source>
        <dbReference type="ARBA" id="ARBA00023136"/>
    </source>
</evidence>
<protein>
    <recommendedName>
        <fullName evidence="7">Choline transporter-like protein</fullName>
    </recommendedName>
</protein>
<evidence type="ECO:0000256" key="7">
    <source>
        <dbReference type="RuleBase" id="RU368066"/>
    </source>
</evidence>
<evidence type="ECO:0000256" key="2">
    <source>
        <dbReference type="ARBA" id="ARBA00007168"/>
    </source>
</evidence>
<proteinExistence type="inferred from homology"/>
<keyword evidence="5 7" id="KW-0472">Membrane</keyword>
<dbReference type="GO" id="GO:0005886">
    <property type="term" value="C:plasma membrane"/>
    <property type="evidence" value="ECO:0007669"/>
    <property type="project" value="UniProtKB-SubCell"/>
</dbReference>
<comment type="function">
    <text evidence="7">Choline transporter.</text>
</comment>
<feature type="transmembrane region" description="Helical" evidence="7">
    <location>
        <begin position="451"/>
        <end position="475"/>
    </location>
</feature>
<gene>
    <name evidence="9" type="ORF">CHYS00102_LOCUS14735</name>
</gene>
<comment type="similarity">
    <text evidence="2 7">Belongs to the CTL (choline transporter-like) family.</text>
</comment>
<evidence type="ECO:0000256" key="6">
    <source>
        <dbReference type="ARBA" id="ARBA00023180"/>
    </source>
</evidence>
<keyword evidence="6" id="KW-0325">Glycoprotein</keyword>
<feature type="transmembrane region" description="Helical" evidence="7">
    <location>
        <begin position="253"/>
        <end position="273"/>
    </location>
</feature>
<evidence type="ECO:0000256" key="1">
    <source>
        <dbReference type="ARBA" id="ARBA00004141"/>
    </source>
</evidence>
<dbReference type="InterPro" id="IPR007603">
    <property type="entry name" value="Choline_transptr-like"/>
</dbReference>
<evidence type="ECO:0000256" key="8">
    <source>
        <dbReference type="SAM" id="MobiDB-lite"/>
    </source>
</evidence>
<feature type="region of interest" description="Disordered" evidence="8">
    <location>
        <begin position="1"/>
        <end position="23"/>
    </location>
</feature>
<reference evidence="9" key="1">
    <citation type="submission" date="2021-01" db="EMBL/GenBank/DDBJ databases">
        <authorList>
            <person name="Corre E."/>
            <person name="Pelletier E."/>
            <person name="Niang G."/>
            <person name="Scheremetjew M."/>
            <person name="Finn R."/>
            <person name="Kale V."/>
            <person name="Holt S."/>
            <person name="Cochrane G."/>
            <person name="Meng A."/>
            <person name="Brown T."/>
            <person name="Cohen L."/>
        </authorList>
    </citation>
    <scope>NUCLEOTIDE SEQUENCE</scope>
    <source>
        <strain evidence="9">308</strain>
    </source>
</reference>
<dbReference type="AlphaFoldDB" id="A0A7S1BIH8"/>
<dbReference type="GO" id="GO:0022857">
    <property type="term" value="F:transmembrane transporter activity"/>
    <property type="evidence" value="ECO:0007669"/>
    <property type="project" value="UniProtKB-UniRule"/>
</dbReference>